<dbReference type="Proteomes" id="UP000327493">
    <property type="component" value="Chromosome 12"/>
</dbReference>
<evidence type="ECO:0000313" key="3">
    <source>
        <dbReference type="Proteomes" id="UP000327493"/>
    </source>
</evidence>
<organism evidence="2 3">
    <name type="scientific">Etheostoma spectabile</name>
    <name type="common">orangethroat darter</name>
    <dbReference type="NCBI Taxonomy" id="54343"/>
    <lineage>
        <taxon>Eukaryota</taxon>
        <taxon>Metazoa</taxon>
        <taxon>Chordata</taxon>
        <taxon>Craniata</taxon>
        <taxon>Vertebrata</taxon>
        <taxon>Euteleostomi</taxon>
        <taxon>Actinopterygii</taxon>
        <taxon>Neopterygii</taxon>
        <taxon>Teleostei</taxon>
        <taxon>Neoteleostei</taxon>
        <taxon>Acanthomorphata</taxon>
        <taxon>Eupercaria</taxon>
        <taxon>Perciformes</taxon>
        <taxon>Percoidei</taxon>
        <taxon>Percidae</taxon>
        <taxon>Etheostomatinae</taxon>
        <taxon>Etheostoma</taxon>
    </lineage>
</organism>
<dbReference type="AlphaFoldDB" id="A0A5J5D3V9"/>
<feature type="region of interest" description="Disordered" evidence="1">
    <location>
        <begin position="382"/>
        <end position="411"/>
    </location>
</feature>
<dbReference type="EMBL" id="VOFY01000012">
    <property type="protein sequence ID" value="KAA8587225.1"/>
    <property type="molecule type" value="Genomic_DNA"/>
</dbReference>
<keyword evidence="3" id="KW-1185">Reference proteome</keyword>
<accession>A0A5J5D3V9</accession>
<sequence length="437" mass="48338">MQFSVGELHLYMQPVKAVGLLPLTRTLPRPCCWNKAPTMCACSGELARENAGPPPPWQRLRPFGQAEAHHSRVSRTPIKTSVKHRRSKRNGNRTDQFQQNSLSRERATGCIYDSLTSHGLLGIPRAIPQWSTQVIINSCQFKKTQNMEQHWVGAELVFAGTVLHVYVTGVCTVSQCWRCVFTGNKEYPRAPFSAWLRLQEVDVYLGPPGKLVWACFCLPVCTFIHHVIMCQPWLRQLWAKADPVIGAGSGSKITGVWSSCYQRSADPQWFACVRGVGELKPFLESCDCVSGAQLCCGERTDCVCCDSTGSAPKRFVTLANEMSAANVIRYCCTRKQDFKEKARVGKKLLLPSNNLRGGERRRPVQPRFIPLMGSPAEEPLTLNAAESREANPGKTARRGGGNRKGGTNPAPYDHKSYLPTFLPICGACVLSVSSPAE</sequence>
<name>A0A5J5D3V9_9PERO</name>
<protein>
    <submittedName>
        <fullName evidence="2">Uncharacterized protein</fullName>
    </submittedName>
</protein>
<feature type="compositionally biased region" description="Basic residues" evidence="1">
    <location>
        <begin position="81"/>
        <end position="91"/>
    </location>
</feature>
<reference evidence="2 3" key="1">
    <citation type="submission" date="2019-08" db="EMBL/GenBank/DDBJ databases">
        <title>A chromosome-level genome assembly, high-density linkage maps, and genome scans reveal the genomic architecture of hybrid incompatibilities underlying speciation via character displacement in darters (Percidae: Etheostominae).</title>
        <authorList>
            <person name="Moran R.L."/>
            <person name="Catchen J.M."/>
            <person name="Fuller R.C."/>
        </authorList>
    </citation>
    <scope>NUCLEOTIDE SEQUENCE [LARGE SCALE GENOMIC DNA]</scope>
    <source>
        <strain evidence="2">EspeVRDwgs_2016</strain>
        <tissue evidence="2">Muscle</tissue>
    </source>
</reference>
<comment type="caution">
    <text evidence="2">The sequence shown here is derived from an EMBL/GenBank/DDBJ whole genome shotgun (WGS) entry which is preliminary data.</text>
</comment>
<evidence type="ECO:0000256" key="1">
    <source>
        <dbReference type="SAM" id="MobiDB-lite"/>
    </source>
</evidence>
<feature type="region of interest" description="Disordered" evidence="1">
    <location>
        <begin position="65"/>
        <end position="100"/>
    </location>
</feature>
<evidence type="ECO:0000313" key="2">
    <source>
        <dbReference type="EMBL" id="KAA8587225.1"/>
    </source>
</evidence>
<gene>
    <name evidence="2" type="ORF">FQN60_016087</name>
</gene>
<proteinExistence type="predicted"/>